<name>A0AAV4NYN6_CAEEX</name>
<evidence type="ECO:0000313" key="2">
    <source>
        <dbReference type="Proteomes" id="UP001054945"/>
    </source>
</evidence>
<dbReference type="Proteomes" id="UP001054945">
    <property type="component" value="Unassembled WGS sequence"/>
</dbReference>
<proteinExistence type="predicted"/>
<gene>
    <name evidence="1" type="ORF">CEXT_383131</name>
</gene>
<dbReference type="AlphaFoldDB" id="A0AAV4NYN6"/>
<organism evidence="1 2">
    <name type="scientific">Caerostris extrusa</name>
    <name type="common">Bark spider</name>
    <name type="synonym">Caerostris bankana</name>
    <dbReference type="NCBI Taxonomy" id="172846"/>
    <lineage>
        <taxon>Eukaryota</taxon>
        <taxon>Metazoa</taxon>
        <taxon>Ecdysozoa</taxon>
        <taxon>Arthropoda</taxon>
        <taxon>Chelicerata</taxon>
        <taxon>Arachnida</taxon>
        <taxon>Araneae</taxon>
        <taxon>Araneomorphae</taxon>
        <taxon>Entelegynae</taxon>
        <taxon>Araneoidea</taxon>
        <taxon>Araneidae</taxon>
        <taxon>Caerostris</taxon>
    </lineage>
</organism>
<accession>A0AAV4NYN6</accession>
<protein>
    <submittedName>
        <fullName evidence="1">Uncharacterized protein</fullName>
    </submittedName>
</protein>
<keyword evidence="2" id="KW-1185">Reference proteome</keyword>
<comment type="caution">
    <text evidence="1">The sequence shown here is derived from an EMBL/GenBank/DDBJ whole genome shotgun (WGS) entry which is preliminary data.</text>
</comment>
<sequence>MQMSVQTSWLELAWIDTAWRHRLNDIKSGRFDLVEGTHQVFSTTILDALLNIFLKECRMIGLFVWFARRLAPKWRTEDKGHCPGYGS</sequence>
<evidence type="ECO:0000313" key="1">
    <source>
        <dbReference type="EMBL" id="GIX88878.1"/>
    </source>
</evidence>
<dbReference type="EMBL" id="BPLR01021368">
    <property type="protein sequence ID" value="GIX88878.1"/>
    <property type="molecule type" value="Genomic_DNA"/>
</dbReference>
<reference evidence="1 2" key="1">
    <citation type="submission" date="2021-06" db="EMBL/GenBank/DDBJ databases">
        <title>Caerostris extrusa draft genome.</title>
        <authorList>
            <person name="Kono N."/>
            <person name="Arakawa K."/>
        </authorList>
    </citation>
    <scope>NUCLEOTIDE SEQUENCE [LARGE SCALE GENOMIC DNA]</scope>
</reference>